<dbReference type="PIRSF" id="PIRSF005644">
    <property type="entry name" value="Hdrgns_mtr_HypE"/>
    <property type="match status" value="1"/>
</dbReference>
<dbReference type="InterPro" id="IPR036676">
    <property type="entry name" value="PurM-like_C_sf"/>
</dbReference>
<feature type="domain" description="PurM-like C-terminal" evidence="3">
    <location>
        <begin position="160"/>
        <end position="307"/>
    </location>
</feature>
<dbReference type="CDD" id="cd02197">
    <property type="entry name" value="HypE"/>
    <property type="match status" value="1"/>
</dbReference>
<dbReference type="Gene3D" id="3.30.1330.10">
    <property type="entry name" value="PurM-like, N-terminal domain"/>
    <property type="match status" value="1"/>
</dbReference>
<dbReference type="Gene3D" id="3.90.650.10">
    <property type="entry name" value="PurM-like C-terminal domain"/>
    <property type="match status" value="1"/>
</dbReference>
<dbReference type="RefSeq" id="WP_121443463.1">
    <property type="nucleotide sequence ID" value="NZ_RBIJ01000001.1"/>
</dbReference>
<dbReference type="Proteomes" id="UP000267019">
    <property type="component" value="Unassembled WGS sequence"/>
</dbReference>
<comment type="caution">
    <text evidence="4">The sequence shown here is derived from an EMBL/GenBank/DDBJ whole genome shotgun (WGS) entry which is preliminary data.</text>
</comment>
<keyword evidence="5" id="KW-1185">Reference proteome</keyword>
<feature type="domain" description="PurM-like N-terminal" evidence="2">
    <location>
        <begin position="37"/>
        <end position="148"/>
    </location>
</feature>
<evidence type="ECO:0000256" key="1">
    <source>
        <dbReference type="ARBA" id="ARBA00006243"/>
    </source>
</evidence>
<dbReference type="Pfam" id="PF02769">
    <property type="entry name" value="AIRS_C"/>
    <property type="match status" value="1"/>
</dbReference>
<dbReference type="PANTHER" id="PTHR30303">
    <property type="entry name" value="HYDROGENASE ISOENZYMES FORMATION PROTEIN HYPE"/>
    <property type="match status" value="1"/>
</dbReference>
<proteinExistence type="inferred from homology"/>
<dbReference type="InterPro" id="IPR010918">
    <property type="entry name" value="PurM-like_C_dom"/>
</dbReference>
<name>A0A660L9C7_9BACL</name>
<evidence type="ECO:0000259" key="3">
    <source>
        <dbReference type="Pfam" id="PF02769"/>
    </source>
</evidence>
<dbReference type="SUPFAM" id="SSF55326">
    <property type="entry name" value="PurM N-terminal domain-like"/>
    <property type="match status" value="1"/>
</dbReference>
<evidence type="ECO:0000259" key="2">
    <source>
        <dbReference type="Pfam" id="PF00586"/>
    </source>
</evidence>
<dbReference type="InterPro" id="IPR016188">
    <property type="entry name" value="PurM-like_N"/>
</dbReference>
<dbReference type="EMBL" id="RBIJ01000001">
    <property type="protein sequence ID" value="RKQ88533.1"/>
    <property type="molecule type" value="Genomic_DNA"/>
</dbReference>
<dbReference type="PANTHER" id="PTHR30303:SF0">
    <property type="entry name" value="CARBAMOYL DEHYDRATASE HYPE"/>
    <property type="match status" value="1"/>
</dbReference>
<dbReference type="GO" id="GO:0051604">
    <property type="term" value="P:protein maturation"/>
    <property type="evidence" value="ECO:0007669"/>
    <property type="project" value="TreeGrafter"/>
</dbReference>
<dbReference type="NCBIfam" id="TIGR02124">
    <property type="entry name" value="hypE"/>
    <property type="match status" value="1"/>
</dbReference>
<protein>
    <submittedName>
        <fullName evidence="4">Hydrogenase maturation carbamoyl dehydratase HypE</fullName>
    </submittedName>
</protein>
<accession>A0A660L9C7</accession>
<dbReference type="OrthoDB" id="9801934at2"/>
<organism evidence="4 5">
    <name type="scientific">Brockia lithotrophica</name>
    <dbReference type="NCBI Taxonomy" id="933949"/>
    <lineage>
        <taxon>Bacteria</taxon>
        <taxon>Bacillati</taxon>
        <taxon>Bacillota</taxon>
        <taxon>Bacilli</taxon>
        <taxon>Bacillales</taxon>
        <taxon>Bacillales Family X. Incertae Sedis</taxon>
        <taxon>Brockia</taxon>
    </lineage>
</organism>
<dbReference type="SUPFAM" id="SSF56042">
    <property type="entry name" value="PurM C-terminal domain-like"/>
    <property type="match status" value="1"/>
</dbReference>
<dbReference type="Pfam" id="PF00586">
    <property type="entry name" value="AIRS"/>
    <property type="match status" value="1"/>
</dbReference>
<dbReference type="InterPro" id="IPR011854">
    <property type="entry name" value="HypE"/>
</dbReference>
<dbReference type="AlphaFoldDB" id="A0A660L9C7"/>
<sequence>MARHISIEHGEGGEMTHELIRDLFVKYFGHAEEAKFDAAVLDLPGSRIAFTTDTFTVKPPFFSGGNIGKLAVAGTVNDLAVSGAEPLYLSAGFVLEEGLSFDDLERIVASMAEEASKTGVRIITGDTKVVEKGSADKIFINTSGVGVVHPGWELHPEDIEEGDVVIVNGTIGDHGVAILAARGELGVATDLPTDSTSLYPLIRAVRDAGVRIRVMRDPTRGGLATTLVEITEDFGVIVELDQEAIPLKPEVEGACEILGLDPLFLANEGKVVFIVPEADAEKALAAMRAREEGRDATIIGRVVGRSEEGKLLLRSPVGSRRRIFRLLGMQLPRIC</sequence>
<gene>
    <name evidence="4" type="ORF">C7438_0166</name>
</gene>
<comment type="similarity">
    <text evidence="1">Belongs to the HypE family.</text>
</comment>
<evidence type="ECO:0000313" key="5">
    <source>
        <dbReference type="Proteomes" id="UP000267019"/>
    </source>
</evidence>
<evidence type="ECO:0000313" key="4">
    <source>
        <dbReference type="EMBL" id="RKQ88533.1"/>
    </source>
</evidence>
<reference evidence="4 5" key="1">
    <citation type="submission" date="2018-10" db="EMBL/GenBank/DDBJ databases">
        <title>Genomic Encyclopedia of Type Strains, Phase IV (KMG-IV): sequencing the most valuable type-strain genomes for metagenomic binning, comparative biology and taxonomic classification.</title>
        <authorList>
            <person name="Goeker M."/>
        </authorList>
    </citation>
    <scope>NUCLEOTIDE SEQUENCE [LARGE SCALE GENOMIC DNA]</scope>
    <source>
        <strain evidence="4 5">DSM 22653</strain>
    </source>
</reference>
<dbReference type="InterPro" id="IPR036921">
    <property type="entry name" value="PurM-like_N_sf"/>
</dbReference>